<proteinExistence type="inferred from homology"/>
<dbReference type="InterPro" id="IPR024682">
    <property type="entry name" value="Npl4_Ub-like_dom"/>
</dbReference>
<dbReference type="InterPro" id="IPR037518">
    <property type="entry name" value="MPN"/>
</dbReference>
<reference evidence="4" key="1">
    <citation type="submission" date="2020-12" db="EMBL/GenBank/DDBJ databases">
        <authorList>
            <person name="Iha C."/>
        </authorList>
    </citation>
    <scope>NUCLEOTIDE SEQUENCE</scope>
</reference>
<gene>
    <name evidence="4" type="ORF">OSTQU699_LOCUS10044</name>
</gene>
<keyword evidence="5" id="KW-1185">Reference proteome</keyword>
<dbReference type="CDD" id="cd08061">
    <property type="entry name" value="MPN_NPL4"/>
    <property type="match status" value="1"/>
</dbReference>
<dbReference type="EMBL" id="CAJHUC010002942">
    <property type="protein sequence ID" value="CAD7704689.1"/>
    <property type="molecule type" value="Genomic_DNA"/>
</dbReference>
<dbReference type="GO" id="GO:0006511">
    <property type="term" value="P:ubiquitin-dependent protein catabolic process"/>
    <property type="evidence" value="ECO:0007669"/>
    <property type="project" value="InterPro"/>
</dbReference>
<dbReference type="Gene3D" id="3.40.140.10">
    <property type="entry name" value="Cytidine Deaminase, domain 2"/>
    <property type="match status" value="1"/>
</dbReference>
<dbReference type="SUPFAM" id="SSF54236">
    <property type="entry name" value="Ubiquitin-like"/>
    <property type="match status" value="1"/>
</dbReference>
<dbReference type="PROSITE" id="PS50053">
    <property type="entry name" value="UBIQUITIN_2"/>
    <property type="match status" value="1"/>
</dbReference>
<feature type="domain" description="MPN" evidence="3">
    <location>
        <begin position="128"/>
        <end position="269"/>
    </location>
</feature>
<feature type="domain" description="Ubiquitin-like" evidence="2">
    <location>
        <begin position="1"/>
        <end position="81"/>
    </location>
</feature>
<dbReference type="PANTHER" id="PTHR12710:SF0">
    <property type="entry name" value="NUCLEAR PROTEIN LOCALIZATION PROTEIN 4 HOMOLOG"/>
    <property type="match status" value="1"/>
</dbReference>
<sequence length="413" mass="46212">MILRLRSRDGLERVEVSEASTVADLKRMISNKLDIPLGDIRISKDSSLLLSKTPGEHASLGKDEAQLASLGLGNGDMLFLLYSGERDVEPAYKKSEFDIRGFGQKMTVEEMMSRQMRIERQEHPKVASVSFDRHAANVFQAYVRTALAFSIKRGAILYGTVDEENNVRVQFVFEPPQEGSTEQLLLERGTDEEQKADFVAQLLGCKKLGWIFSQSTKERDFILSSGELKQMAAMQDELGEKCVTAVVSLDTSQQGGHVHFEAYQCSQQCVKLWKEGWFAQDQEEHCGVMKMRNPRDPSAKAPVIVAGKDVAEVDNDFFLCPVKILDHQGPLSCTFPVENRLLPQGKTELKKHLQGHPGKSYVEKLSDFHVLLFLAKQCQLDESDVALLCEAVQCQKPVLEGYRVIIDSIAGID</sequence>
<evidence type="ECO:0000313" key="5">
    <source>
        <dbReference type="Proteomes" id="UP000708148"/>
    </source>
</evidence>
<comment type="caution">
    <text evidence="4">The sequence shown here is derived from an EMBL/GenBank/DDBJ whole genome shotgun (WGS) entry which is preliminary data.</text>
</comment>
<evidence type="ECO:0000256" key="1">
    <source>
        <dbReference type="ARBA" id="ARBA00011025"/>
    </source>
</evidence>
<dbReference type="PROSITE" id="PS50249">
    <property type="entry name" value="MPN"/>
    <property type="match status" value="1"/>
</dbReference>
<evidence type="ECO:0000313" key="4">
    <source>
        <dbReference type="EMBL" id="CAD7704689.1"/>
    </source>
</evidence>
<dbReference type="Proteomes" id="UP000708148">
    <property type="component" value="Unassembled WGS sequence"/>
</dbReference>
<dbReference type="InterPro" id="IPR007717">
    <property type="entry name" value="NPL4_C"/>
</dbReference>
<protein>
    <recommendedName>
        <fullName evidence="6">Nuclear pore localization protein NPL4</fullName>
    </recommendedName>
</protein>
<dbReference type="Pfam" id="PF11543">
    <property type="entry name" value="UN_NPL4"/>
    <property type="match status" value="1"/>
</dbReference>
<accession>A0A8S1JAY9</accession>
<dbReference type="Pfam" id="PF05021">
    <property type="entry name" value="NPL4"/>
    <property type="match status" value="2"/>
</dbReference>
<dbReference type="InterPro" id="IPR016563">
    <property type="entry name" value="Npl4"/>
</dbReference>
<dbReference type="OrthoDB" id="10251089at2759"/>
<dbReference type="PANTHER" id="PTHR12710">
    <property type="entry name" value="NUCLEAR PROTEIN LOCALIZATION 4"/>
    <property type="match status" value="1"/>
</dbReference>
<dbReference type="CDD" id="cd17055">
    <property type="entry name" value="Ubl_AtNPL4_like"/>
    <property type="match status" value="1"/>
</dbReference>
<evidence type="ECO:0008006" key="6">
    <source>
        <dbReference type="Google" id="ProtNLM"/>
    </source>
</evidence>
<name>A0A8S1JAY9_9CHLO</name>
<evidence type="ECO:0000259" key="3">
    <source>
        <dbReference type="PROSITE" id="PS50249"/>
    </source>
</evidence>
<dbReference type="InterPro" id="IPR000626">
    <property type="entry name" value="Ubiquitin-like_dom"/>
</dbReference>
<evidence type="ECO:0000259" key="2">
    <source>
        <dbReference type="PROSITE" id="PS50053"/>
    </source>
</evidence>
<organism evidence="4 5">
    <name type="scientific">Ostreobium quekettii</name>
    <dbReference type="NCBI Taxonomy" id="121088"/>
    <lineage>
        <taxon>Eukaryota</taxon>
        <taxon>Viridiplantae</taxon>
        <taxon>Chlorophyta</taxon>
        <taxon>core chlorophytes</taxon>
        <taxon>Ulvophyceae</taxon>
        <taxon>TCBD clade</taxon>
        <taxon>Bryopsidales</taxon>
        <taxon>Ostreobineae</taxon>
        <taxon>Ostreobiaceae</taxon>
        <taxon>Ostreobium</taxon>
    </lineage>
</organism>
<dbReference type="Gene3D" id="3.10.20.90">
    <property type="entry name" value="Phosphatidylinositol 3-kinase Catalytic Subunit, Chain A, domain 1"/>
    <property type="match status" value="1"/>
</dbReference>
<dbReference type="AlphaFoldDB" id="A0A8S1JAY9"/>
<dbReference type="InterPro" id="IPR029071">
    <property type="entry name" value="Ubiquitin-like_domsf"/>
</dbReference>
<comment type="similarity">
    <text evidence="1">Belongs to the NPL4 family.</text>
</comment>